<feature type="domain" description="HMG box" evidence="4">
    <location>
        <begin position="157"/>
        <end position="225"/>
    </location>
</feature>
<dbReference type="SMART" id="SM00398">
    <property type="entry name" value="HMG"/>
    <property type="match status" value="1"/>
</dbReference>
<sequence length="272" mass="30349">MDATNSISNDAPVWYFDKMDIPLITDSNLFSFIFIDGETVVQHIAASNVYEDEVVSSLTVAAVNFSKMNDGLDSAIVHRKESTHYYILTFSLAFRLDTNIFDVLYTTMPTPELVATPASVTTPILAPVMIPAMASVSAGSGNDTMYPNAETAVKGHIRRPRNQFIIYRQYMSKQLHQETPGLTAGTISSIVSKAWKSETPQVRAHFKALAEEEDRLHKLNHPGYRYSARRRIQRRRIDNTAKALAQYPAEAMSPATVTDLDNVLMNLGHSHI</sequence>
<evidence type="ECO:0000256" key="2">
    <source>
        <dbReference type="ARBA" id="ARBA00023163"/>
    </source>
</evidence>
<keyword evidence="3" id="KW-0539">Nucleus</keyword>
<proteinExistence type="predicted"/>
<gene>
    <name evidence="5" type="ORF">QBC40DRAFT_254200</name>
</gene>
<keyword evidence="1 3" id="KW-0238">DNA-binding</keyword>
<dbReference type="SUPFAM" id="SSF47095">
    <property type="entry name" value="HMG-box"/>
    <property type="match status" value="1"/>
</dbReference>
<evidence type="ECO:0000313" key="6">
    <source>
        <dbReference type="Proteomes" id="UP001303160"/>
    </source>
</evidence>
<dbReference type="GO" id="GO:0005634">
    <property type="term" value="C:nucleus"/>
    <property type="evidence" value="ECO:0007669"/>
    <property type="project" value="UniProtKB-UniRule"/>
</dbReference>
<name>A0AAN7AVL1_9PEZI</name>
<dbReference type="InterPro" id="IPR009071">
    <property type="entry name" value="HMG_box_dom"/>
</dbReference>
<dbReference type="PROSITE" id="PS50118">
    <property type="entry name" value="HMG_BOX_2"/>
    <property type="match status" value="1"/>
</dbReference>
<dbReference type="Proteomes" id="UP001303160">
    <property type="component" value="Unassembled WGS sequence"/>
</dbReference>
<reference evidence="5" key="2">
    <citation type="submission" date="2023-05" db="EMBL/GenBank/DDBJ databases">
        <authorList>
            <consortium name="Lawrence Berkeley National Laboratory"/>
            <person name="Steindorff A."/>
            <person name="Hensen N."/>
            <person name="Bonometti L."/>
            <person name="Westerberg I."/>
            <person name="Brannstrom I.O."/>
            <person name="Guillou S."/>
            <person name="Cros-Aarteil S."/>
            <person name="Calhoun S."/>
            <person name="Haridas S."/>
            <person name="Kuo A."/>
            <person name="Mondo S."/>
            <person name="Pangilinan J."/>
            <person name="Riley R."/>
            <person name="Labutti K."/>
            <person name="Andreopoulos B."/>
            <person name="Lipzen A."/>
            <person name="Chen C."/>
            <person name="Yanf M."/>
            <person name="Daum C."/>
            <person name="Ng V."/>
            <person name="Clum A."/>
            <person name="Ohm R."/>
            <person name="Martin F."/>
            <person name="Silar P."/>
            <person name="Natvig D."/>
            <person name="Lalanne C."/>
            <person name="Gautier V."/>
            <person name="Ament-Velasquez S.L."/>
            <person name="Kruys A."/>
            <person name="Hutchinson M.I."/>
            <person name="Powell A.J."/>
            <person name="Barry K."/>
            <person name="Miller A.N."/>
            <person name="Grigoriev I.V."/>
            <person name="Debuchy R."/>
            <person name="Gladieux P."/>
            <person name="Thoren M.H."/>
            <person name="Johannesson H."/>
        </authorList>
    </citation>
    <scope>NUCLEOTIDE SEQUENCE</scope>
    <source>
        <strain evidence="5">CBS 315.58</strain>
    </source>
</reference>
<dbReference type="GO" id="GO:0030154">
    <property type="term" value="P:cell differentiation"/>
    <property type="evidence" value="ECO:0007669"/>
    <property type="project" value="TreeGrafter"/>
</dbReference>
<dbReference type="InterPro" id="IPR036910">
    <property type="entry name" value="HMG_box_dom_sf"/>
</dbReference>
<feature type="DNA-binding region" description="HMG box" evidence="3">
    <location>
        <begin position="157"/>
        <end position="225"/>
    </location>
</feature>
<accession>A0AAN7AVL1</accession>
<evidence type="ECO:0000259" key="4">
    <source>
        <dbReference type="PROSITE" id="PS50118"/>
    </source>
</evidence>
<organism evidence="5 6">
    <name type="scientific">Triangularia verruculosa</name>
    <dbReference type="NCBI Taxonomy" id="2587418"/>
    <lineage>
        <taxon>Eukaryota</taxon>
        <taxon>Fungi</taxon>
        <taxon>Dikarya</taxon>
        <taxon>Ascomycota</taxon>
        <taxon>Pezizomycotina</taxon>
        <taxon>Sordariomycetes</taxon>
        <taxon>Sordariomycetidae</taxon>
        <taxon>Sordariales</taxon>
        <taxon>Podosporaceae</taxon>
        <taxon>Triangularia</taxon>
    </lineage>
</organism>
<dbReference type="EMBL" id="MU863921">
    <property type="protein sequence ID" value="KAK4200257.1"/>
    <property type="molecule type" value="Genomic_DNA"/>
</dbReference>
<dbReference type="PANTHER" id="PTHR10270:SF161">
    <property type="entry name" value="SEX-DETERMINING REGION Y PROTEIN"/>
    <property type="match status" value="1"/>
</dbReference>
<dbReference type="InterPro" id="IPR050140">
    <property type="entry name" value="SRY-related_HMG-box_TF-like"/>
</dbReference>
<dbReference type="CDD" id="cd01389">
    <property type="entry name" value="HMG-box_ROX1-like"/>
    <property type="match status" value="1"/>
</dbReference>
<evidence type="ECO:0000256" key="3">
    <source>
        <dbReference type="PROSITE-ProRule" id="PRU00267"/>
    </source>
</evidence>
<keyword evidence="6" id="KW-1185">Reference proteome</keyword>
<dbReference type="GO" id="GO:0000122">
    <property type="term" value="P:negative regulation of transcription by RNA polymerase II"/>
    <property type="evidence" value="ECO:0007669"/>
    <property type="project" value="TreeGrafter"/>
</dbReference>
<dbReference type="GO" id="GO:0001228">
    <property type="term" value="F:DNA-binding transcription activator activity, RNA polymerase II-specific"/>
    <property type="evidence" value="ECO:0007669"/>
    <property type="project" value="TreeGrafter"/>
</dbReference>
<comment type="caution">
    <text evidence="5">The sequence shown here is derived from an EMBL/GenBank/DDBJ whole genome shotgun (WGS) entry which is preliminary data.</text>
</comment>
<protein>
    <submittedName>
        <fullName evidence="5">Sporulation minus regulator 2</fullName>
    </submittedName>
</protein>
<keyword evidence="2" id="KW-0804">Transcription</keyword>
<evidence type="ECO:0000313" key="5">
    <source>
        <dbReference type="EMBL" id="KAK4200257.1"/>
    </source>
</evidence>
<dbReference type="Gene3D" id="1.10.30.10">
    <property type="entry name" value="High mobility group box domain"/>
    <property type="match status" value="1"/>
</dbReference>
<evidence type="ECO:0000256" key="1">
    <source>
        <dbReference type="ARBA" id="ARBA00023125"/>
    </source>
</evidence>
<reference evidence="5" key="1">
    <citation type="journal article" date="2023" name="Mol. Phylogenet. Evol.">
        <title>Genome-scale phylogeny and comparative genomics of the fungal order Sordariales.</title>
        <authorList>
            <person name="Hensen N."/>
            <person name="Bonometti L."/>
            <person name="Westerberg I."/>
            <person name="Brannstrom I.O."/>
            <person name="Guillou S."/>
            <person name="Cros-Aarteil S."/>
            <person name="Calhoun S."/>
            <person name="Haridas S."/>
            <person name="Kuo A."/>
            <person name="Mondo S."/>
            <person name="Pangilinan J."/>
            <person name="Riley R."/>
            <person name="LaButti K."/>
            <person name="Andreopoulos B."/>
            <person name="Lipzen A."/>
            <person name="Chen C."/>
            <person name="Yan M."/>
            <person name="Daum C."/>
            <person name="Ng V."/>
            <person name="Clum A."/>
            <person name="Steindorff A."/>
            <person name="Ohm R.A."/>
            <person name="Martin F."/>
            <person name="Silar P."/>
            <person name="Natvig D.O."/>
            <person name="Lalanne C."/>
            <person name="Gautier V."/>
            <person name="Ament-Velasquez S.L."/>
            <person name="Kruys A."/>
            <person name="Hutchinson M.I."/>
            <person name="Powell A.J."/>
            <person name="Barry K."/>
            <person name="Miller A.N."/>
            <person name="Grigoriev I.V."/>
            <person name="Debuchy R."/>
            <person name="Gladieux P."/>
            <person name="Hiltunen Thoren M."/>
            <person name="Johannesson H."/>
        </authorList>
    </citation>
    <scope>NUCLEOTIDE SEQUENCE</scope>
    <source>
        <strain evidence="5">CBS 315.58</strain>
    </source>
</reference>
<dbReference type="Pfam" id="PF00505">
    <property type="entry name" value="HMG_box"/>
    <property type="match status" value="1"/>
</dbReference>
<dbReference type="GO" id="GO:0000978">
    <property type="term" value="F:RNA polymerase II cis-regulatory region sequence-specific DNA binding"/>
    <property type="evidence" value="ECO:0007669"/>
    <property type="project" value="TreeGrafter"/>
</dbReference>
<dbReference type="PANTHER" id="PTHR10270">
    <property type="entry name" value="SOX TRANSCRIPTION FACTOR"/>
    <property type="match status" value="1"/>
</dbReference>
<dbReference type="AlphaFoldDB" id="A0AAN7AVL1"/>